<evidence type="ECO:0000256" key="1">
    <source>
        <dbReference type="ARBA" id="ARBA00022801"/>
    </source>
</evidence>
<dbReference type="PANTHER" id="PTHR43798">
    <property type="entry name" value="MONOACYLGLYCEROL LIPASE"/>
    <property type="match status" value="1"/>
</dbReference>
<sequence length="278" mass="32510">MKRYFIHDGDMNVYITEWGCTTNSVIFCLHGLGSTGLSFIEIAEELKEEYRIVSIDAPGHGQTPPFLDAEKYEYPQLAVWINKILDILEIETFYFLSHSWGSFVALYYLIQFPGRTLGTILIDGGYQTKRRGEKSMEEEIAYYEKDFEDYVFNNWRDFFRSEKAAYSRWSPLLELAVKDLGIELNNKVIWHARGTTAHHIIRAMHKHETEDIYDQLPSYIKLLRATLPSTMDDQRTITSEIFNQKASGQIQVVPNTTHMLHWDKPDVVINEIRKNWIN</sequence>
<evidence type="ECO:0000259" key="2">
    <source>
        <dbReference type="Pfam" id="PF00561"/>
    </source>
</evidence>
<keyword evidence="4" id="KW-1185">Reference proteome</keyword>
<reference evidence="4" key="1">
    <citation type="journal article" date="2019" name="Int. J. Syst. Evol. Microbiol.">
        <title>The Global Catalogue of Microorganisms (GCM) 10K type strain sequencing project: providing services to taxonomists for standard genome sequencing and annotation.</title>
        <authorList>
            <consortium name="The Broad Institute Genomics Platform"/>
            <consortium name="The Broad Institute Genome Sequencing Center for Infectious Disease"/>
            <person name="Wu L."/>
            <person name="Ma J."/>
        </authorList>
    </citation>
    <scope>NUCLEOTIDE SEQUENCE [LARGE SCALE GENOMIC DNA]</scope>
    <source>
        <strain evidence="4">CCUG 54527</strain>
    </source>
</reference>
<dbReference type="Proteomes" id="UP001596170">
    <property type="component" value="Unassembled WGS sequence"/>
</dbReference>
<comment type="caution">
    <text evidence="3">The sequence shown here is derived from an EMBL/GenBank/DDBJ whole genome shotgun (WGS) entry which is preliminary data.</text>
</comment>
<dbReference type="RefSeq" id="WP_377732892.1">
    <property type="nucleotide sequence ID" value="NZ_JBHSRI010000003.1"/>
</dbReference>
<dbReference type="SUPFAM" id="SSF53474">
    <property type="entry name" value="alpha/beta-Hydrolases"/>
    <property type="match status" value="1"/>
</dbReference>
<dbReference type="Gene3D" id="3.40.50.1820">
    <property type="entry name" value="alpha/beta hydrolase"/>
    <property type="match status" value="1"/>
</dbReference>
<protein>
    <submittedName>
        <fullName evidence="3">Alpha/beta fold hydrolase</fullName>
    </submittedName>
</protein>
<dbReference type="Pfam" id="PF00561">
    <property type="entry name" value="Abhydrolase_1"/>
    <property type="match status" value="1"/>
</dbReference>
<evidence type="ECO:0000313" key="3">
    <source>
        <dbReference type="EMBL" id="MFC6038746.1"/>
    </source>
</evidence>
<proteinExistence type="predicted"/>
<dbReference type="InterPro" id="IPR029058">
    <property type="entry name" value="AB_hydrolase_fold"/>
</dbReference>
<gene>
    <name evidence="3" type="ORF">ACFPYN_04665</name>
</gene>
<dbReference type="InterPro" id="IPR000073">
    <property type="entry name" value="AB_hydrolase_1"/>
</dbReference>
<organism evidence="3 4">
    <name type="scientific">Paenisporosarcina macmurdoensis</name>
    <dbReference type="NCBI Taxonomy" id="212659"/>
    <lineage>
        <taxon>Bacteria</taxon>
        <taxon>Bacillati</taxon>
        <taxon>Bacillota</taxon>
        <taxon>Bacilli</taxon>
        <taxon>Bacillales</taxon>
        <taxon>Caryophanaceae</taxon>
        <taxon>Paenisporosarcina</taxon>
    </lineage>
</organism>
<dbReference type="InterPro" id="IPR050266">
    <property type="entry name" value="AB_hydrolase_sf"/>
</dbReference>
<dbReference type="GO" id="GO:0016787">
    <property type="term" value="F:hydrolase activity"/>
    <property type="evidence" value="ECO:0007669"/>
    <property type="project" value="UniProtKB-KW"/>
</dbReference>
<accession>A0ABW1L433</accession>
<evidence type="ECO:0000313" key="4">
    <source>
        <dbReference type="Proteomes" id="UP001596170"/>
    </source>
</evidence>
<dbReference type="EMBL" id="JBHSRI010000003">
    <property type="protein sequence ID" value="MFC6038746.1"/>
    <property type="molecule type" value="Genomic_DNA"/>
</dbReference>
<dbReference type="PANTHER" id="PTHR43798:SF31">
    <property type="entry name" value="AB HYDROLASE SUPERFAMILY PROTEIN YCLE"/>
    <property type="match status" value="1"/>
</dbReference>
<keyword evidence="1 3" id="KW-0378">Hydrolase</keyword>
<name>A0ABW1L433_9BACL</name>
<feature type="domain" description="AB hydrolase-1" evidence="2">
    <location>
        <begin position="25"/>
        <end position="265"/>
    </location>
</feature>